<feature type="region of interest" description="Disordered" evidence="7">
    <location>
        <begin position="125"/>
        <end position="172"/>
    </location>
</feature>
<dbReference type="Gene3D" id="4.10.320.10">
    <property type="entry name" value="E3-binding domain"/>
    <property type="match status" value="1"/>
</dbReference>
<sequence length="449" mass="47325">MATRVFCLPDLGEGLTEAELVHWIVAVGDEVTVDQPIAEVETAKSIVEVPSPFAGTVAALHGEEGQTLAVGAPFLEVVEAGAAGAVVEPGATEAASASVESGHEAYRVEERAGSGNVLIGYGTAEHHTRGRTRRRAAPAAAAEPAARATTAPAVAMAPTAPTASLDRRSGPVPVRSPIVRSLARSRGIDLHTIHPAAPDGIIRRSDVLDAGRLVSGHSTDDLEIVRREPLGMLRRTVAAKLSRSRSEIPEATVWVDVDATTLWQLRQAMGDGAPSLTAFVAKYVLLALAEHPVLCGRLSDDGTELIQYDGVNLGVAADTPRGLLVPVLRHAERQSIAELDAHIRRLADSARSGTATPAELTGSTFTLNNYGSLGVDGSAAIINHPEVAILGVGRILERPWVVDGAIVPRRIVQLSLVFDHRVCDGGYAARFLGSIVRAIENPITLYDRI</sequence>
<dbReference type="Pfam" id="PF02817">
    <property type="entry name" value="E3_binding"/>
    <property type="match status" value="1"/>
</dbReference>
<keyword evidence="5 6" id="KW-0012">Acyltransferase</keyword>
<evidence type="ECO:0000259" key="8">
    <source>
        <dbReference type="PROSITE" id="PS50968"/>
    </source>
</evidence>
<dbReference type="AlphaFoldDB" id="A0A4Y9R2N9"/>
<dbReference type="CDD" id="cd06849">
    <property type="entry name" value="lipoyl_domain"/>
    <property type="match status" value="1"/>
</dbReference>
<dbReference type="InterPro" id="IPR003016">
    <property type="entry name" value="2-oxoA_DH_lipoyl-BS"/>
</dbReference>
<keyword evidence="10" id="KW-1185">Reference proteome</keyword>
<dbReference type="FunFam" id="3.30.559.10:FF:000007">
    <property type="entry name" value="Dihydrolipoamide acetyltransferase component of pyruvate dehydrogenase complex"/>
    <property type="match status" value="1"/>
</dbReference>
<dbReference type="InterPro" id="IPR050743">
    <property type="entry name" value="2-oxoacid_DH_E2_comp"/>
</dbReference>
<feature type="domain" description="Lipoyl-binding" evidence="8">
    <location>
        <begin position="3"/>
        <end position="78"/>
    </location>
</feature>
<dbReference type="SUPFAM" id="SSF52777">
    <property type="entry name" value="CoA-dependent acyltransferases"/>
    <property type="match status" value="1"/>
</dbReference>
<dbReference type="InterPro" id="IPR004167">
    <property type="entry name" value="PSBD"/>
</dbReference>
<evidence type="ECO:0000256" key="6">
    <source>
        <dbReference type="RuleBase" id="RU003423"/>
    </source>
</evidence>
<protein>
    <recommendedName>
        <fullName evidence="6">Dihydrolipoamide acetyltransferase component of pyruvate dehydrogenase complex</fullName>
        <ecNumber evidence="6">2.3.1.-</ecNumber>
    </recommendedName>
</protein>
<dbReference type="Gene3D" id="3.30.559.10">
    <property type="entry name" value="Chloramphenicol acetyltransferase-like domain"/>
    <property type="match status" value="1"/>
</dbReference>
<dbReference type="PANTHER" id="PTHR43178:SF5">
    <property type="entry name" value="LIPOAMIDE ACYLTRANSFERASE COMPONENT OF BRANCHED-CHAIN ALPHA-KETO ACID DEHYDROGENASE COMPLEX, MITOCHONDRIAL"/>
    <property type="match status" value="1"/>
</dbReference>
<comment type="cofactor">
    <cofactor evidence="1 6">
        <name>(R)-lipoate</name>
        <dbReference type="ChEBI" id="CHEBI:83088"/>
    </cofactor>
</comment>
<name>A0A4Y9R2N9_9MICO</name>
<dbReference type="GO" id="GO:0016407">
    <property type="term" value="F:acetyltransferase activity"/>
    <property type="evidence" value="ECO:0007669"/>
    <property type="project" value="TreeGrafter"/>
</dbReference>
<dbReference type="InterPro" id="IPR036625">
    <property type="entry name" value="E3-bd_dom_sf"/>
</dbReference>
<gene>
    <name evidence="9" type="ORF">E4M00_10230</name>
</gene>
<dbReference type="Pfam" id="PF00364">
    <property type="entry name" value="Biotin_lipoyl"/>
    <property type="match status" value="1"/>
</dbReference>
<feature type="compositionally biased region" description="Low complexity" evidence="7">
    <location>
        <begin position="137"/>
        <end position="163"/>
    </location>
</feature>
<reference evidence="9 10" key="1">
    <citation type="journal article" date="2018" name="J. Microbiol.">
        <title>Leifsonia flava sp. nov., a novel actinobacterium isolated from the rhizosphere of Aquilegia viridiflora.</title>
        <authorList>
            <person name="Cai Y."/>
            <person name="Tao W.Z."/>
            <person name="Ma Y.J."/>
            <person name="Cheng J."/>
            <person name="Zhang M.Y."/>
            <person name="Zhang Y.X."/>
        </authorList>
    </citation>
    <scope>NUCLEOTIDE SEQUENCE [LARGE SCALE GENOMIC DNA]</scope>
    <source>
        <strain evidence="9 10">SYP-B2174</strain>
    </source>
</reference>
<dbReference type="PROSITE" id="PS50968">
    <property type="entry name" value="BIOTINYL_LIPOYL"/>
    <property type="match status" value="1"/>
</dbReference>
<evidence type="ECO:0000313" key="9">
    <source>
        <dbReference type="EMBL" id="TFV98368.1"/>
    </source>
</evidence>
<dbReference type="SUPFAM" id="SSF47005">
    <property type="entry name" value="Peripheral subunit-binding domain of 2-oxo acid dehydrogenase complex"/>
    <property type="match status" value="1"/>
</dbReference>
<dbReference type="Gene3D" id="2.40.50.100">
    <property type="match status" value="1"/>
</dbReference>
<dbReference type="InterPro" id="IPR011053">
    <property type="entry name" value="Single_hybrid_motif"/>
</dbReference>
<keyword evidence="4 6" id="KW-0450">Lipoyl</keyword>
<dbReference type="PANTHER" id="PTHR43178">
    <property type="entry name" value="DIHYDROLIPOAMIDE ACETYLTRANSFERASE COMPONENT OF PYRUVATE DEHYDROGENASE COMPLEX"/>
    <property type="match status" value="1"/>
</dbReference>
<dbReference type="InterPro" id="IPR023213">
    <property type="entry name" value="CAT-like_dom_sf"/>
</dbReference>
<dbReference type="EC" id="2.3.1.-" evidence="6"/>
<comment type="caution">
    <text evidence="9">The sequence shown here is derived from an EMBL/GenBank/DDBJ whole genome shotgun (WGS) entry which is preliminary data.</text>
</comment>
<dbReference type="InterPro" id="IPR001078">
    <property type="entry name" value="2-oxoacid_DH_actylTfrase"/>
</dbReference>
<dbReference type="EMBL" id="SPQZ01000003">
    <property type="protein sequence ID" value="TFV98368.1"/>
    <property type="molecule type" value="Genomic_DNA"/>
</dbReference>
<dbReference type="Pfam" id="PF00198">
    <property type="entry name" value="2-oxoacid_dh"/>
    <property type="match status" value="1"/>
</dbReference>
<dbReference type="RefSeq" id="WP_135120366.1">
    <property type="nucleotide sequence ID" value="NZ_SPQZ01000003.1"/>
</dbReference>
<keyword evidence="3 6" id="KW-0808">Transferase</keyword>
<evidence type="ECO:0000256" key="2">
    <source>
        <dbReference type="ARBA" id="ARBA00007317"/>
    </source>
</evidence>
<dbReference type="GO" id="GO:0005737">
    <property type="term" value="C:cytoplasm"/>
    <property type="evidence" value="ECO:0007669"/>
    <property type="project" value="TreeGrafter"/>
</dbReference>
<dbReference type="PROSITE" id="PS00189">
    <property type="entry name" value="LIPOYL"/>
    <property type="match status" value="1"/>
</dbReference>
<organism evidence="9 10">
    <name type="scientific">Orlajensenia leifsoniae</name>
    <dbReference type="NCBI Taxonomy" id="2561933"/>
    <lineage>
        <taxon>Bacteria</taxon>
        <taxon>Bacillati</taxon>
        <taxon>Actinomycetota</taxon>
        <taxon>Actinomycetes</taxon>
        <taxon>Micrococcales</taxon>
        <taxon>Microbacteriaceae</taxon>
        <taxon>Orlajensenia</taxon>
    </lineage>
</organism>
<dbReference type="GO" id="GO:0031405">
    <property type="term" value="F:lipoic acid binding"/>
    <property type="evidence" value="ECO:0007669"/>
    <property type="project" value="TreeGrafter"/>
</dbReference>
<dbReference type="Proteomes" id="UP000298127">
    <property type="component" value="Unassembled WGS sequence"/>
</dbReference>
<evidence type="ECO:0000256" key="5">
    <source>
        <dbReference type="ARBA" id="ARBA00023315"/>
    </source>
</evidence>
<accession>A0A4Y9R2N9</accession>
<dbReference type="SUPFAM" id="SSF51230">
    <property type="entry name" value="Single hybrid motif"/>
    <property type="match status" value="1"/>
</dbReference>
<evidence type="ECO:0000256" key="4">
    <source>
        <dbReference type="ARBA" id="ARBA00022823"/>
    </source>
</evidence>
<proteinExistence type="inferred from homology"/>
<evidence type="ECO:0000256" key="1">
    <source>
        <dbReference type="ARBA" id="ARBA00001938"/>
    </source>
</evidence>
<evidence type="ECO:0000256" key="7">
    <source>
        <dbReference type="SAM" id="MobiDB-lite"/>
    </source>
</evidence>
<evidence type="ECO:0000313" key="10">
    <source>
        <dbReference type="Proteomes" id="UP000298127"/>
    </source>
</evidence>
<comment type="similarity">
    <text evidence="2 6">Belongs to the 2-oxoacid dehydrogenase family.</text>
</comment>
<dbReference type="InterPro" id="IPR000089">
    <property type="entry name" value="Biotin_lipoyl"/>
</dbReference>
<evidence type="ECO:0000256" key="3">
    <source>
        <dbReference type="ARBA" id="ARBA00022679"/>
    </source>
</evidence>